<dbReference type="Proteomes" id="UP000501003">
    <property type="component" value="Chromosome"/>
</dbReference>
<dbReference type="InterPro" id="IPR058323">
    <property type="entry name" value="DUF8010"/>
</dbReference>
<name>A0A7D4UJW3_9MICO</name>
<reference evidence="3 4" key="1">
    <citation type="submission" date="2020-05" db="EMBL/GenBank/DDBJ databases">
        <title>Aquirufa sp. strain 15G-AUS-rot a new Aquirufa species.</title>
        <authorList>
            <person name="Pitt A."/>
            <person name="Hahn M.W."/>
        </authorList>
    </citation>
    <scope>NUCLEOTIDE SEQUENCE [LARGE SCALE GENOMIC DNA]</scope>
    <source>
        <strain evidence="3 4">15G-AUS-rot</strain>
    </source>
</reference>
<proteinExistence type="predicted"/>
<protein>
    <submittedName>
        <fullName evidence="3">Uncharacterized protein</fullName>
    </submittedName>
</protein>
<evidence type="ECO:0000313" key="4">
    <source>
        <dbReference type="Proteomes" id="UP000501003"/>
    </source>
</evidence>
<dbReference type="AlphaFoldDB" id="A0A7D4UJW3"/>
<evidence type="ECO:0000259" key="1">
    <source>
        <dbReference type="Pfam" id="PF26035"/>
    </source>
</evidence>
<evidence type="ECO:0000259" key="2">
    <source>
        <dbReference type="Pfam" id="PF26572"/>
    </source>
</evidence>
<dbReference type="Pfam" id="PF26035">
    <property type="entry name" value="DUF8010"/>
    <property type="match status" value="1"/>
</dbReference>
<dbReference type="Pfam" id="PF26572">
    <property type="entry name" value="DUF8185"/>
    <property type="match status" value="1"/>
</dbReference>
<keyword evidence="4" id="KW-1185">Reference proteome</keyword>
<gene>
    <name evidence="3" type="ORF">HRU87_02780</name>
</gene>
<sequence length="219" mass="23607">MNQAIVFKDQQDLADLSEFLQRAKRLDERGAVKLRCFGDVLAAYVSPIYSGSLIAEGPTVLGLRTMQLAKSLELDSTFEISSLLERMSSPAAMLTASVSIPPAAIRVAWSGITPPRQGWEHSGEIAQELVSQWAKDGIAEVASALPESVGSAIAARVRLQIWGKSVGLEYNLPAATAFAMAGLGFLEKGVPVQVFRTAGWVRLSSKYGHVLSKESFRIS</sequence>
<dbReference type="EMBL" id="CP054056">
    <property type="protein sequence ID" value="QKJ25139.1"/>
    <property type="molecule type" value="Genomic_DNA"/>
</dbReference>
<organism evidence="3 4">
    <name type="scientific">Aquiluna borgnonia</name>
    <dbReference type="NCBI Taxonomy" id="2499157"/>
    <lineage>
        <taxon>Bacteria</taxon>
        <taxon>Bacillati</taxon>
        <taxon>Actinomycetota</taxon>
        <taxon>Actinomycetes</taxon>
        <taxon>Micrococcales</taxon>
        <taxon>Microbacteriaceae</taxon>
        <taxon>Luna cluster</taxon>
        <taxon>Luna-1 subcluster</taxon>
        <taxon>Aquiluna</taxon>
    </lineage>
</organism>
<dbReference type="InterPro" id="IPR058498">
    <property type="entry name" value="DUF8185"/>
</dbReference>
<dbReference type="KEGG" id="aqg:HRU87_02780"/>
<accession>A0A7D4UJW3</accession>
<feature type="domain" description="DUF8010" evidence="1">
    <location>
        <begin position="3"/>
        <end position="110"/>
    </location>
</feature>
<dbReference type="RefSeq" id="WP_173493436.1">
    <property type="nucleotide sequence ID" value="NZ_CP054056.1"/>
</dbReference>
<feature type="domain" description="DUF8185" evidence="2">
    <location>
        <begin position="114"/>
        <end position="214"/>
    </location>
</feature>
<evidence type="ECO:0000313" key="3">
    <source>
        <dbReference type="EMBL" id="QKJ25139.1"/>
    </source>
</evidence>